<dbReference type="PANTHER" id="PTHR42663">
    <property type="entry name" value="HYDROLASE C777.06C-RELATED-RELATED"/>
    <property type="match status" value="1"/>
</dbReference>
<reference evidence="2" key="2">
    <citation type="submission" date="2012-02" db="EMBL/GenBank/DDBJ databases">
        <authorList>
            <person name="Genoscope - CEA"/>
        </authorList>
    </citation>
    <scope>NUCLEOTIDE SEQUENCE</scope>
</reference>
<dbReference type="InterPro" id="IPR001279">
    <property type="entry name" value="Metallo-B-lactamas"/>
</dbReference>
<evidence type="ECO:0000259" key="1">
    <source>
        <dbReference type="SMART" id="SM00849"/>
    </source>
</evidence>
<dbReference type="SUPFAM" id="SSF56281">
    <property type="entry name" value="Metallo-hydrolase/oxidoreductase"/>
    <property type="match status" value="1"/>
</dbReference>
<dbReference type="AlphaFoldDB" id="H6RE00"/>
<gene>
    <name evidence="2" type="ORF">VIS_S3AVA40007</name>
</gene>
<dbReference type="Gene3D" id="3.60.15.10">
    <property type="entry name" value="Ribonuclease Z/Hydroxyacylglutathione hydrolase-like"/>
    <property type="match status" value="1"/>
</dbReference>
<organism evidence="2">
    <name type="scientific">uncultured Flavobacteriia bacterium</name>
    <dbReference type="NCBI Taxonomy" id="212695"/>
    <lineage>
        <taxon>Bacteria</taxon>
        <taxon>Pseudomonadati</taxon>
        <taxon>Bacteroidota</taxon>
        <taxon>Flavobacteriia</taxon>
        <taxon>environmental samples</taxon>
    </lineage>
</organism>
<dbReference type="EMBL" id="FO117575">
    <property type="protein sequence ID" value="CCF99261.1"/>
    <property type="molecule type" value="Genomic_DNA"/>
</dbReference>
<name>H6RE00_9BACT</name>
<evidence type="ECO:0000313" key="2">
    <source>
        <dbReference type="EMBL" id="CCF99261.1"/>
    </source>
</evidence>
<dbReference type="InterPro" id="IPR036866">
    <property type="entry name" value="RibonucZ/Hydroxyglut_hydro"/>
</dbReference>
<accession>H6RE00</accession>
<dbReference type="CDD" id="cd16279">
    <property type="entry name" value="metallo-hydrolase-like_MBL-fold"/>
    <property type="match status" value="1"/>
</dbReference>
<reference evidence="2" key="1">
    <citation type="journal article" date="2012" name="Environ. Microbiol.">
        <title>Genomic content of uncultured Bacteroidetes from contrasting oceanic provinces in the North Atlantic Ocean.</title>
        <authorList>
            <person name="Gomez-Pereira P.R."/>
            <person name="Schuler M."/>
            <person name="Fuchs B.M."/>
            <person name="Bennke C."/>
            <person name="Teeling H."/>
            <person name="Waldmann J."/>
            <person name="Richter M."/>
            <person name="Barbe V."/>
            <person name="Bataille E."/>
            <person name="Glockner F.O."/>
            <person name="Amann R."/>
        </authorList>
    </citation>
    <scope>NUCLEOTIDE SEQUENCE</scope>
</reference>
<dbReference type="Pfam" id="PF12706">
    <property type="entry name" value="Lactamase_B_2"/>
    <property type="match status" value="1"/>
</dbReference>
<sequence length="255" mass="28628">MQLTFLGTGTSQGIPTVGCNCTVCLSDNPKDHRLRCSVIITQKETSLLIDTGPDLRQQLLTNSIIDVDAILFTHEHNDHVIGLDDIRPLYFRRRSNIPTYGLERVHNEIKQRFSYMFGNSVYPGVAQIDTHSINKNTAAFDIDDIQVTPIGVMHGNLPILGYRFGRIAYITDASSISEKQIKKLSNLDIVVINALQRKEHHSHFNLNEAIEFINRVGAKAGYLTHLSHLMGSHDDISLELPKHIHVAYDGLVITH</sequence>
<dbReference type="SMART" id="SM00849">
    <property type="entry name" value="Lactamase_B"/>
    <property type="match status" value="1"/>
</dbReference>
<protein>
    <submittedName>
        <fullName evidence="2">Metallo-beta-lactamase domain-containing protein</fullName>
    </submittedName>
</protein>
<feature type="domain" description="Metallo-beta-lactamase" evidence="1">
    <location>
        <begin position="33"/>
        <end position="225"/>
    </location>
</feature>
<dbReference type="PANTHER" id="PTHR42663:SF6">
    <property type="entry name" value="HYDROLASE C777.06C-RELATED"/>
    <property type="match status" value="1"/>
</dbReference>
<proteinExistence type="predicted"/>